<evidence type="ECO:0000313" key="2">
    <source>
        <dbReference type="Proteomes" id="UP000034805"/>
    </source>
</evidence>
<comment type="caution">
    <text evidence="1">The sequence shown here is derived from an EMBL/GenBank/DDBJ whole genome shotgun (WGS) entry which is preliminary data.</text>
</comment>
<name>A0A0N8JV40_SCLFO</name>
<organism evidence="1 2">
    <name type="scientific">Scleropages formosus</name>
    <name type="common">Asian bonytongue</name>
    <name type="synonym">Osteoglossum formosum</name>
    <dbReference type="NCBI Taxonomy" id="113540"/>
    <lineage>
        <taxon>Eukaryota</taxon>
        <taxon>Metazoa</taxon>
        <taxon>Chordata</taxon>
        <taxon>Craniata</taxon>
        <taxon>Vertebrata</taxon>
        <taxon>Euteleostomi</taxon>
        <taxon>Actinopterygii</taxon>
        <taxon>Neopterygii</taxon>
        <taxon>Teleostei</taxon>
        <taxon>Osteoglossocephala</taxon>
        <taxon>Osteoglossomorpha</taxon>
        <taxon>Osteoglossiformes</taxon>
        <taxon>Osteoglossidae</taxon>
        <taxon>Scleropages</taxon>
    </lineage>
</organism>
<dbReference type="EMBL" id="JARO02017711">
    <property type="protein sequence ID" value="KPP57073.1"/>
    <property type="molecule type" value="Genomic_DNA"/>
</dbReference>
<sequence>MVMSRHWLVSATHYKICSGHPCVRRDRRVPSTPQVMPPQRPSKIYDYQLRPDQTASEHLLDLVQGDCSEADYAVEFSVLVAHSGLNQKALPAIFRHGLSSRQQKELVFHGKQWTLNLFIETAVMLDSLTQDHEPRPRPVPATCTPLQSLAEPMQLGHGRLTTKERQRRF</sequence>
<dbReference type="Proteomes" id="UP000034805">
    <property type="component" value="Unassembled WGS sequence"/>
</dbReference>
<accession>A0A0N8JV40</accession>
<proteinExistence type="predicted"/>
<evidence type="ECO:0000313" key="1">
    <source>
        <dbReference type="EMBL" id="KPP57073.1"/>
    </source>
</evidence>
<gene>
    <name evidence="1" type="ORF">Z043_125238</name>
</gene>
<dbReference type="AlphaFoldDB" id="A0A0N8JV40"/>
<protein>
    <recommendedName>
        <fullName evidence="3">Retrotransposon gag domain-containing protein</fullName>
    </recommendedName>
</protein>
<reference evidence="1 2" key="1">
    <citation type="submission" date="2015-08" db="EMBL/GenBank/DDBJ databases">
        <title>The genome of the Asian arowana (Scleropages formosus).</title>
        <authorList>
            <person name="Tan M.H."/>
            <person name="Gan H.M."/>
            <person name="Croft L.J."/>
            <person name="Austin C.M."/>
        </authorList>
    </citation>
    <scope>NUCLEOTIDE SEQUENCE [LARGE SCALE GENOMIC DNA]</scope>
    <source>
        <strain evidence="1">Aro1</strain>
    </source>
</reference>
<evidence type="ECO:0008006" key="3">
    <source>
        <dbReference type="Google" id="ProtNLM"/>
    </source>
</evidence>